<evidence type="ECO:0000313" key="6">
    <source>
        <dbReference type="Proteomes" id="UP000268093"/>
    </source>
</evidence>
<protein>
    <recommendedName>
        <fullName evidence="4">AAA+ ATPase domain-containing protein</fullName>
    </recommendedName>
</protein>
<evidence type="ECO:0000256" key="1">
    <source>
        <dbReference type="ARBA" id="ARBA00007448"/>
    </source>
</evidence>
<dbReference type="PANTHER" id="PTHR23070">
    <property type="entry name" value="BCS1 AAA-TYPE ATPASE"/>
    <property type="match status" value="1"/>
</dbReference>
<feature type="region of interest" description="Disordered" evidence="2">
    <location>
        <begin position="525"/>
        <end position="613"/>
    </location>
</feature>
<name>A0A433D732_9FUNG</name>
<dbReference type="EMBL" id="RBNI01005469">
    <property type="protein sequence ID" value="RUP46676.1"/>
    <property type="molecule type" value="Genomic_DNA"/>
</dbReference>
<feature type="region of interest" description="Disordered" evidence="2">
    <location>
        <begin position="169"/>
        <end position="190"/>
    </location>
</feature>
<accession>A0A433D732</accession>
<sequence length="710" mass="78716">MSVNFADLVEPLYDVFSFAQLEQVLVAYVPQKLGNYIKTNIYAVDTFAVTAVVALIVFFFKLFHKIGTDLVSGHRLNKGAIAVTIEPMTTDQWNDSVHNIHHKALSWLISEKSKKKESGSYALKPDLEIDYENGEPPVFNMLPQPDEEVEIEHDGRKFNVSFIGVQANDQQQNRDPYGDRHNSSSKQQQLPSIRIATNGKESDLNVDWMANLLKTITKSYLDYEKSQRAVCRSRYEYNSNGYWSRTCTLMDIKGLETVALKKEHEELLRRDLETFKNNKDFYKRIGFPYRRGIMLYGKPGTGKTSLVNAIAASLNRNLYFCNLKDIKSDSELLSAFSGLPQNCIVVFEDVDSQTKVLHSRKKRSQDSLYEAIMGPVAGPANVGESGGEKKDSGGTGGGFTSSFMQPFSLSTMLAVLDGHTLEEGILFIMTTNHLELLDPAVIRPGRMDLRLELGYCTHYQIQKMYRTVLEEEDVDINDVLPNFESKVPEYLLPPCEVMQTMVLYRGEREMIGQKLMELVRAAQEGTLGADTADPTPEEEAKMREEAEKAAKEAEEKAAKEAEEKAAKEAEEKAAKEAEASSTDATSTDATSTDATATKTATTENDGKAAQATVVPTREFGVQVNDTRDFACQAEPPETAAVVLQRVASSTSVGSEDSGVMMDTTPVKVKKLVGLGARLKAEEIEEGYETSSSMSEVEVVAVETVVQTAQV</sequence>
<dbReference type="Proteomes" id="UP000268093">
    <property type="component" value="Unassembled WGS sequence"/>
</dbReference>
<keyword evidence="3" id="KW-1133">Transmembrane helix</keyword>
<evidence type="ECO:0000256" key="3">
    <source>
        <dbReference type="SAM" id="Phobius"/>
    </source>
</evidence>
<organism evidence="5 6">
    <name type="scientific">Jimgerdemannia flammicorona</name>
    <dbReference type="NCBI Taxonomy" id="994334"/>
    <lineage>
        <taxon>Eukaryota</taxon>
        <taxon>Fungi</taxon>
        <taxon>Fungi incertae sedis</taxon>
        <taxon>Mucoromycota</taxon>
        <taxon>Mucoromycotina</taxon>
        <taxon>Endogonomycetes</taxon>
        <taxon>Endogonales</taxon>
        <taxon>Endogonaceae</taxon>
        <taxon>Jimgerdemannia</taxon>
    </lineage>
</organism>
<keyword evidence="6" id="KW-1185">Reference proteome</keyword>
<keyword evidence="3" id="KW-0812">Transmembrane</keyword>
<keyword evidence="3" id="KW-0472">Membrane</keyword>
<evidence type="ECO:0000259" key="4">
    <source>
        <dbReference type="SMART" id="SM00382"/>
    </source>
</evidence>
<gene>
    <name evidence="5" type="ORF">BC936DRAFT_146657</name>
</gene>
<proteinExistence type="inferred from homology"/>
<dbReference type="InterPro" id="IPR003593">
    <property type="entry name" value="AAA+_ATPase"/>
</dbReference>
<dbReference type="OrthoDB" id="10251412at2759"/>
<feature type="compositionally biased region" description="Low complexity" evidence="2">
    <location>
        <begin position="579"/>
        <end position="603"/>
    </location>
</feature>
<dbReference type="SUPFAM" id="SSF52540">
    <property type="entry name" value="P-loop containing nucleoside triphosphate hydrolases"/>
    <property type="match status" value="1"/>
</dbReference>
<dbReference type="GO" id="GO:0005524">
    <property type="term" value="F:ATP binding"/>
    <property type="evidence" value="ECO:0007669"/>
    <property type="project" value="InterPro"/>
</dbReference>
<comment type="caution">
    <text evidence="5">The sequence shown here is derived from an EMBL/GenBank/DDBJ whole genome shotgun (WGS) entry which is preliminary data.</text>
</comment>
<dbReference type="Gene3D" id="3.40.50.300">
    <property type="entry name" value="P-loop containing nucleotide triphosphate hydrolases"/>
    <property type="match status" value="1"/>
</dbReference>
<dbReference type="GO" id="GO:0016887">
    <property type="term" value="F:ATP hydrolysis activity"/>
    <property type="evidence" value="ECO:0007669"/>
    <property type="project" value="InterPro"/>
</dbReference>
<dbReference type="Pfam" id="PF00004">
    <property type="entry name" value="AAA"/>
    <property type="match status" value="2"/>
</dbReference>
<dbReference type="InterPro" id="IPR027417">
    <property type="entry name" value="P-loop_NTPase"/>
</dbReference>
<feature type="domain" description="AAA+ ATPase" evidence="4">
    <location>
        <begin position="289"/>
        <end position="457"/>
    </location>
</feature>
<feature type="transmembrane region" description="Helical" evidence="3">
    <location>
        <begin position="41"/>
        <end position="63"/>
    </location>
</feature>
<comment type="similarity">
    <text evidence="1">Belongs to the AAA ATPase family. BCS1 subfamily.</text>
</comment>
<dbReference type="SMART" id="SM00382">
    <property type="entry name" value="AAA"/>
    <property type="match status" value="1"/>
</dbReference>
<dbReference type="AlphaFoldDB" id="A0A433D732"/>
<dbReference type="InterPro" id="IPR003959">
    <property type="entry name" value="ATPase_AAA_core"/>
</dbReference>
<evidence type="ECO:0000313" key="5">
    <source>
        <dbReference type="EMBL" id="RUP46676.1"/>
    </source>
</evidence>
<dbReference type="InterPro" id="IPR050747">
    <property type="entry name" value="Mitochondrial_chaperone_BCS1"/>
</dbReference>
<reference evidence="5 6" key="1">
    <citation type="journal article" date="2018" name="New Phytol.">
        <title>Phylogenomics of Endogonaceae and evolution of mycorrhizas within Mucoromycota.</title>
        <authorList>
            <person name="Chang Y."/>
            <person name="Desiro A."/>
            <person name="Na H."/>
            <person name="Sandor L."/>
            <person name="Lipzen A."/>
            <person name="Clum A."/>
            <person name="Barry K."/>
            <person name="Grigoriev I.V."/>
            <person name="Martin F.M."/>
            <person name="Stajich J.E."/>
            <person name="Smith M.E."/>
            <person name="Bonito G."/>
            <person name="Spatafora J.W."/>
        </authorList>
    </citation>
    <scope>NUCLEOTIDE SEQUENCE [LARGE SCALE GENOMIC DNA]</scope>
    <source>
        <strain evidence="5 6">GMNB39</strain>
    </source>
</reference>
<evidence type="ECO:0000256" key="2">
    <source>
        <dbReference type="SAM" id="MobiDB-lite"/>
    </source>
</evidence>
<feature type="compositionally biased region" description="Basic and acidic residues" evidence="2">
    <location>
        <begin position="538"/>
        <end position="578"/>
    </location>
</feature>